<feature type="domain" description="Rieske" evidence="5">
    <location>
        <begin position="4"/>
        <end position="98"/>
    </location>
</feature>
<evidence type="ECO:0000313" key="7">
    <source>
        <dbReference type="Proteomes" id="UP001317963"/>
    </source>
</evidence>
<keyword evidence="4" id="KW-0411">Iron-sulfur</keyword>
<dbReference type="SUPFAM" id="SSF50022">
    <property type="entry name" value="ISP domain"/>
    <property type="match status" value="1"/>
</dbReference>
<dbReference type="PROSITE" id="PS51296">
    <property type="entry name" value="RIESKE"/>
    <property type="match status" value="1"/>
</dbReference>
<dbReference type="InterPro" id="IPR036922">
    <property type="entry name" value="Rieske_2Fe-2S_sf"/>
</dbReference>
<gene>
    <name evidence="6" type="ORF">E0F26_08835</name>
</gene>
<keyword evidence="7" id="KW-1185">Reference proteome</keyword>
<keyword evidence="1" id="KW-0001">2Fe-2S</keyword>
<accession>A0ABY6Q746</accession>
<evidence type="ECO:0000256" key="1">
    <source>
        <dbReference type="ARBA" id="ARBA00022714"/>
    </source>
</evidence>
<evidence type="ECO:0000256" key="3">
    <source>
        <dbReference type="ARBA" id="ARBA00023004"/>
    </source>
</evidence>
<dbReference type="Proteomes" id="UP001317963">
    <property type="component" value="Chromosome"/>
</dbReference>
<organism evidence="6 7">
    <name type="scientific">Candidatus Paraluminiphilus aquimaris</name>
    <dbReference type="NCBI Taxonomy" id="2518994"/>
    <lineage>
        <taxon>Bacteria</taxon>
        <taxon>Pseudomonadati</taxon>
        <taxon>Pseudomonadota</taxon>
        <taxon>Gammaproteobacteria</taxon>
        <taxon>Cellvibrionales</taxon>
        <taxon>Halieaceae</taxon>
        <taxon>Candidatus Paraluminiphilus</taxon>
    </lineage>
</organism>
<dbReference type="Pfam" id="PF00355">
    <property type="entry name" value="Rieske"/>
    <property type="match status" value="1"/>
</dbReference>
<evidence type="ECO:0000259" key="5">
    <source>
        <dbReference type="PROSITE" id="PS51296"/>
    </source>
</evidence>
<evidence type="ECO:0000256" key="2">
    <source>
        <dbReference type="ARBA" id="ARBA00022723"/>
    </source>
</evidence>
<dbReference type="CDD" id="cd03467">
    <property type="entry name" value="Rieske"/>
    <property type="match status" value="1"/>
</dbReference>
<proteinExistence type="predicted"/>
<dbReference type="RefSeq" id="WP_279241297.1">
    <property type="nucleotide sequence ID" value="NZ_CP036501.1"/>
</dbReference>
<evidence type="ECO:0000256" key="4">
    <source>
        <dbReference type="ARBA" id="ARBA00023014"/>
    </source>
</evidence>
<evidence type="ECO:0000313" key="6">
    <source>
        <dbReference type="EMBL" id="UZP74835.1"/>
    </source>
</evidence>
<protein>
    <submittedName>
        <fullName evidence="6">Rieske (2Fe-2S) protein</fullName>
    </submittedName>
</protein>
<keyword evidence="2" id="KW-0479">Metal-binding</keyword>
<keyword evidence="3" id="KW-0408">Iron</keyword>
<dbReference type="InterPro" id="IPR017941">
    <property type="entry name" value="Rieske_2Fe-2S"/>
</dbReference>
<sequence>MRFLALDKLINIEDGYRKRFKIDSLELILAKEGDEFFAFGAVCPHQEQSLDEAMIENQTVICPRHNFGFSLQSGAHVEGFCSSLPVYTVHFEGNEVGIILAS</sequence>
<name>A0ABY6Q746_9GAMM</name>
<reference evidence="6 7" key="1">
    <citation type="submission" date="2019-02" db="EMBL/GenBank/DDBJ databases">
        <title>Halieaceae_genomes.</title>
        <authorList>
            <person name="Li S.-H."/>
        </authorList>
    </citation>
    <scope>NUCLEOTIDE SEQUENCE [LARGE SCALE GENOMIC DNA]</scope>
    <source>
        <strain evidence="6 7">JH123</strain>
    </source>
</reference>
<dbReference type="Gene3D" id="2.102.10.10">
    <property type="entry name" value="Rieske [2Fe-2S] iron-sulphur domain"/>
    <property type="match status" value="1"/>
</dbReference>
<dbReference type="EMBL" id="CP036501">
    <property type="protein sequence ID" value="UZP74835.1"/>
    <property type="molecule type" value="Genomic_DNA"/>
</dbReference>